<dbReference type="Gene3D" id="3.40.50.720">
    <property type="entry name" value="NAD(P)-binding Rossmann-like Domain"/>
    <property type="match status" value="2"/>
</dbReference>
<dbReference type="RefSeq" id="WP_009859895.1">
    <property type="nucleotide sequence ID" value="NZ_KQ033912.1"/>
</dbReference>
<dbReference type="PATRIC" id="fig|927665.4.peg.2343"/>
<feature type="domain" description="RCK N-terminal" evidence="7">
    <location>
        <begin position="228"/>
        <end position="345"/>
    </location>
</feature>
<dbReference type="InterPro" id="IPR050721">
    <property type="entry name" value="Trk_Ktr_HKT_K-transport"/>
</dbReference>
<evidence type="ECO:0000259" key="8">
    <source>
        <dbReference type="PROSITE" id="PS51202"/>
    </source>
</evidence>
<dbReference type="Proteomes" id="UP000033047">
    <property type="component" value="Unassembled WGS sequence"/>
</dbReference>
<evidence type="ECO:0000259" key="7">
    <source>
        <dbReference type="PROSITE" id="PS51201"/>
    </source>
</evidence>
<dbReference type="InterPro" id="IPR003148">
    <property type="entry name" value="RCK_N"/>
</dbReference>
<dbReference type="STRING" id="927665.HMPREF1535_02279"/>
<dbReference type="GeneID" id="69983617"/>
<proteinExistence type="predicted"/>
<dbReference type="AlphaFoldDB" id="A0A0F5JFI3"/>
<keyword evidence="4" id="KW-0630">Potassium</keyword>
<evidence type="ECO:0000256" key="6">
    <source>
        <dbReference type="ARBA" id="ARBA00023065"/>
    </source>
</evidence>
<evidence type="ECO:0000313" key="9">
    <source>
        <dbReference type="EMBL" id="KKB56305.1"/>
    </source>
</evidence>
<accession>A0A0F5JFI3</accession>
<dbReference type="InterPro" id="IPR006036">
    <property type="entry name" value="K_uptake_TrkA"/>
</dbReference>
<comment type="caution">
    <text evidence="9">The sequence shown here is derived from an EMBL/GenBank/DDBJ whole genome shotgun (WGS) entry which is preliminary data.</text>
</comment>
<dbReference type="Pfam" id="PF02080">
    <property type="entry name" value="TrkA_C"/>
    <property type="match status" value="2"/>
</dbReference>
<name>A0A0F5JFI3_9BACT</name>
<dbReference type="InterPro" id="IPR036291">
    <property type="entry name" value="NAD(P)-bd_dom_sf"/>
</dbReference>
<dbReference type="NCBIfam" id="NF007039">
    <property type="entry name" value="PRK09496.3-2"/>
    <property type="match status" value="1"/>
</dbReference>
<sequence length="445" mass="49978">MKIIIAGAGEVGTHLAKMLSQEKQDIILMDPSEERLNITNTNMEILPMVGNPTSIRDLEEAGIKKTDLFVSVTPEETTNIAASILASKLGARKTLARINNYEYLLPKNKELFEKLGIHSMIYPEMLAAKEIVNAIRRPWTRQYWELFGGALILIGVKVRENSRLVNKQLAELLNEQKLYHIVAIKRQYETIIPRGTDLVLPGDIVFFTTTKEHIKDVQMHAGKKDPEVKKIFIMGGSRIAIRTSQYLPNNIRVKILETNKEKSHRIAEVVPSNVLIINGDGRDTELLMQEGIKDAQAFVALTDNSSTNILACLAAKRFGVFKTVAKIENIDYIPLAENMDIGSVINKKLIAASHIYQFLLDADVSNVKFLTFANADVAELVARPDSKITRKQVKDLHLPKDLTLGGLIRDGEPMMIKGDTQIQAYDHVVVFCLETAMRKLEDYFN</sequence>
<dbReference type="PANTHER" id="PTHR43833">
    <property type="entry name" value="POTASSIUM CHANNEL PROTEIN 2-RELATED-RELATED"/>
    <property type="match status" value="1"/>
</dbReference>
<dbReference type="GO" id="GO:0015079">
    <property type="term" value="F:potassium ion transmembrane transporter activity"/>
    <property type="evidence" value="ECO:0007669"/>
    <property type="project" value="InterPro"/>
</dbReference>
<feature type="domain" description="RCK N-terminal" evidence="7">
    <location>
        <begin position="1"/>
        <end position="116"/>
    </location>
</feature>
<dbReference type="PANTHER" id="PTHR43833:SF5">
    <property type="entry name" value="TRK SYSTEM POTASSIUM UPTAKE PROTEIN TRKA"/>
    <property type="match status" value="1"/>
</dbReference>
<reference evidence="9 10" key="1">
    <citation type="submission" date="2013-04" db="EMBL/GenBank/DDBJ databases">
        <title>The Genome Sequence of Parabacteroides goldsteinii DSM 19448.</title>
        <authorList>
            <consortium name="The Broad Institute Genomics Platform"/>
            <person name="Earl A."/>
            <person name="Ward D."/>
            <person name="Feldgarden M."/>
            <person name="Gevers D."/>
            <person name="Martens E."/>
            <person name="Sakamoto M."/>
            <person name="Benno Y."/>
            <person name="Song Y."/>
            <person name="Liu C."/>
            <person name="Lee J."/>
            <person name="Bolanos M."/>
            <person name="Vaisanen M.L."/>
            <person name="Finegold S.M."/>
            <person name="Walker B."/>
            <person name="Young S."/>
            <person name="Zeng Q."/>
            <person name="Gargeya S."/>
            <person name="Fitzgerald M."/>
            <person name="Haas B."/>
            <person name="Abouelleil A."/>
            <person name="Allen A.W."/>
            <person name="Alvarado L."/>
            <person name="Arachchi H.M."/>
            <person name="Berlin A.M."/>
            <person name="Chapman S.B."/>
            <person name="Gainer-Dewar J."/>
            <person name="Goldberg J."/>
            <person name="Griggs A."/>
            <person name="Gujja S."/>
            <person name="Hansen M."/>
            <person name="Howarth C."/>
            <person name="Imamovic A."/>
            <person name="Ireland A."/>
            <person name="Larimer J."/>
            <person name="McCowan C."/>
            <person name="Murphy C."/>
            <person name="Pearson M."/>
            <person name="Poon T.W."/>
            <person name="Priest M."/>
            <person name="Roberts A."/>
            <person name="Saif S."/>
            <person name="Shea T."/>
            <person name="Sisk P."/>
            <person name="Sykes S."/>
            <person name="Wortman J."/>
            <person name="Nusbaum C."/>
            <person name="Birren B."/>
        </authorList>
    </citation>
    <scope>NUCLEOTIDE SEQUENCE [LARGE SCALE GENOMIC DNA]</scope>
    <source>
        <strain evidence="9 10">DSM 19448</strain>
    </source>
</reference>
<evidence type="ECO:0000256" key="1">
    <source>
        <dbReference type="ARBA" id="ARBA00017378"/>
    </source>
</evidence>
<keyword evidence="3" id="KW-0633">Potassium transport</keyword>
<evidence type="ECO:0000256" key="2">
    <source>
        <dbReference type="ARBA" id="ARBA00022448"/>
    </source>
</evidence>
<dbReference type="Gene3D" id="3.30.70.1450">
    <property type="entry name" value="Regulator of K+ conductance, C-terminal domain"/>
    <property type="match status" value="2"/>
</dbReference>
<dbReference type="InterPro" id="IPR006037">
    <property type="entry name" value="RCK_C"/>
</dbReference>
<evidence type="ECO:0000256" key="5">
    <source>
        <dbReference type="ARBA" id="ARBA00023027"/>
    </source>
</evidence>
<evidence type="ECO:0000256" key="3">
    <source>
        <dbReference type="ARBA" id="ARBA00022538"/>
    </source>
</evidence>
<evidence type="ECO:0000256" key="4">
    <source>
        <dbReference type="ARBA" id="ARBA00022958"/>
    </source>
</evidence>
<dbReference type="NCBIfam" id="NF007038">
    <property type="entry name" value="PRK09496.2-6"/>
    <property type="match status" value="1"/>
</dbReference>
<organism evidence="9 10">
    <name type="scientific">Parabacteroides goldsteinii DSM 19448 = WAL 12034</name>
    <dbReference type="NCBI Taxonomy" id="927665"/>
    <lineage>
        <taxon>Bacteria</taxon>
        <taxon>Pseudomonadati</taxon>
        <taxon>Bacteroidota</taxon>
        <taxon>Bacteroidia</taxon>
        <taxon>Bacteroidales</taxon>
        <taxon>Tannerellaceae</taxon>
        <taxon>Parabacteroides</taxon>
    </lineage>
</organism>
<dbReference type="PROSITE" id="PS51201">
    <property type="entry name" value="RCK_N"/>
    <property type="match status" value="2"/>
</dbReference>
<keyword evidence="5" id="KW-0520">NAD</keyword>
<dbReference type="PROSITE" id="PS51202">
    <property type="entry name" value="RCK_C"/>
    <property type="match status" value="2"/>
</dbReference>
<feature type="domain" description="RCK C-terminal" evidence="8">
    <location>
        <begin position="365"/>
        <end position="445"/>
    </location>
</feature>
<feature type="domain" description="RCK C-terminal" evidence="8">
    <location>
        <begin position="141"/>
        <end position="223"/>
    </location>
</feature>
<dbReference type="InterPro" id="IPR036721">
    <property type="entry name" value="RCK_C_sf"/>
</dbReference>
<dbReference type="GO" id="GO:0005886">
    <property type="term" value="C:plasma membrane"/>
    <property type="evidence" value="ECO:0007669"/>
    <property type="project" value="InterPro"/>
</dbReference>
<dbReference type="HOGENOM" id="CLU_046525_0_3_10"/>
<dbReference type="PRINTS" id="PR00335">
    <property type="entry name" value="KUPTAKETRKA"/>
</dbReference>
<dbReference type="SUPFAM" id="SSF51735">
    <property type="entry name" value="NAD(P)-binding Rossmann-fold domains"/>
    <property type="match status" value="2"/>
</dbReference>
<keyword evidence="6" id="KW-0406">Ion transport</keyword>
<dbReference type="SUPFAM" id="SSF116726">
    <property type="entry name" value="TrkA C-terminal domain-like"/>
    <property type="match status" value="2"/>
</dbReference>
<evidence type="ECO:0000313" key="10">
    <source>
        <dbReference type="Proteomes" id="UP000033047"/>
    </source>
</evidence>
<gene>
    <name evidence="9" type="ORF">HMPREF1535_02279</name>
</gene>
<keyword evidence="2" id="KW-0813">Transport</keyword>
<dbReference type="Pfam" id="PF02254">
    <property type="entry name" value="TrkA_N"/>
    <property type="match status" value="2"/>
</dbReference>
<dbReference type="EMBL" id="AQHV01000011">
    <property type="protein sequence ID" value="KKB56305.1"/>
    <property type="molecule type" value="Genomic_DNA"/>
</dbReference>
<protein>
    <recommendedName>
        <fullName evidence="1">Trk system potassium uptake protein TrkA</fullName>
    </recommendedName>
</protein>